<feature type="transmembrane region" description="Helical" evidence="7">
    <location>
        <begin position="479"/>
        <end position="501"/>
    </location>
</feature>
<feature type="transmembrane region" description="Helical" evidence="7">
    <location>
        <begin position="448"/>
        <end position="467"/>
    </location>
</feature>
<feature type="transmembrane region" description="Helical" evidence="7">
    <location>
        <begin position="52"/>
        <end position="73"/>
    </location>
</feature>
<dbReference type="Pfam" id="PF00474">
    <property type="entry name" value="SSF"/>
    <property type="match status" value="1"/>
</dbReference>
<gene>
    <name evidence="8" type="ORF">ACFQRI_05980</name>
</gene>
<comment type="subcellular location">
    <subcellularLocation>
        <location evidence="1">Membrane</location>
        <topology evidence="1">Multi-pass membrane protein</topology>
    </subcellularLocation>
</comment>
<evidence type="ECO:0000256" key="4">
    <source>
        <dbReference type="ARBA" id="ARBA00022989"/>
    </source>
</evidence>
<evidence type="ECO:0000256" key="1">
    <source>
        <dbReference type="ARBA" id="ARBA00004141"/>
    </source>
</evidence>
<dbReference type="InterPro" id="IPR018212">
    <property type="entry name" value="Na/solute_symporter_CS"/>
</dbReference>
<dbReference type="RefSeq" id="WP_380665566.1">
    <property type="nucleotide sequence ID" value="NZ_JBHTCJ010000002.1"/>
</dbReference>
<evidence type="ECO:0000313" key="8">
    <source>
        <dbReference type="EMBL" id="MFC7340954.1"/>
    </source>
</evidence>
<dbReference type="NCBIfam" id="TIGR00813">
    <property type="entry name" value="sss"/>
    <property type="match status" value="1"/>
</dbReference>
<reference evidence="9" key="1">
    <citation type="journal article" date="2019" name="Int. J. Syst. Evol. Microbiol.">
        <title>The Global Catalogue of Microorganisms (GCM) 10K type strain sequencing project: providing services to taxonomists for standard genome sequencing and annotation.</title>
        <authorList>
            <consortium name="The Broad Institute Genomics Platform"/>
            <consortium name="The Broad Institute Genome Sequencing Center for Infectious Disease"/>
            <person name="Wu L."/>
            <person name="Ma J."/>
        </authorList>
    </citation>
    <scope>NUCLEOTIDE SEQUENCE [LARGE SCALE GENOMIC DNA]</scope>
    <source>
        <strain evidence="9">WLHS5</strain>
    </source>
</reference>
<dbReference type="Gene3D" id="1.20.1730.10">
    <property type="entry name" value="Sodium/glucose cotransporter"/>
    <property type="match status" value="1"/>
</dbReference>
<comment type="similarity">
    <text evidence="2 6">Belongs to the sodium:solute symporter (SSF) (TC 2.A.21) family.</text>
</comment>
<dbReference type="PROSITE" id="PS50283">
    <property type="entry name" value="NA_SOLUT_SYMP_3"/>
    <property type="match status" value="1"/>
</dbReference>
<dbReference type="Proteomes" id="UP001596504">
    <property type="component" value="Unassembled WGS sequence"/>
</dbReference>
<protein>
    <submittedName>
        <fullName evidence="8">Sodium:solute symporter family protein</fullName>
    </submittedName>
</protein>
<organism evidence="8 9">
    <name type="scientific">Saccharopolyspora griseoalba</name>
    <dbReference type="NCBI Taxonomy" id="1431848"/>
    <lineage>
        <taxon>Bacteria</taxon>
        <taxon>Bacillati</taxon>
        <taxon>Actinomycetota</taxon>
        <taxon>Actinomycetes</taxon>
        <taxon>Pseudonocardiales</taxon>
        <taxon>Pseudonocardiaceae</taxon>
        <taxon>Saccharopolyspora</taxon>
    </lineage>
</organism>
<sequence length="557" mass="59410">MLAQGQLLDANGVDYALLALYFVFVLGIGFLAKRAVSTSLDFFLSGRSLPAWVTGLAFISANLGAIEIIGMSANGAEYGMPTMHYFWIGAVPAMLFLGVVMMPFYYGSKVRSVPEFMLRRFGKAAHLVNGISFALAQVLIAGVNLYLLASIVNALLGWPLWVSLLVAAVIVLSYTALGGLSAAIYNEVLQFFVIVAALAPLTIIGLIKVGGVQGLVDKVTAGTGGAEQLTAWPGAELTGFTNNFLSVVGIVFGLGFVLSFGYWTTNFVEVQRAMASKSMSAAQRTPIIGAFPKMFIPFIVIIPGMIAAVLIPEMTQFKETGQGPYDYNDAILLMMRDLLPNGILGIALAGLLASFMAGMAANLSSFNTVFTYDIWQAYIVRDKPDSYYLQMGRWVTVGATVTAVGTAFIASGYSNLMDYLQQLFSFFNAPLFATFILGMFWKRMTPHAGWSGLVLGTASAVVVFVMSETGVLDLPGQGASFVAAGVAFVVDIVVSVVVSMATRPKAEAELTGLVWGLTPKEDLKASTTGEDAGWYRRPGLLAGIALLLIIALNIIFG</sequence>
<evidence type="ECO:0000256" key="2">
    <source>
        <dbReference type="ARBA" id="ARBA00006434"/>
    </source>
</evidence>
<dbReference type="InterPro" id="IPR038377">
    <property type="entry name" value="Na/Glc_symporter_sf"/>
</dbReference>
<keyword evidence="4 7" id="KW-1133">Transmembrane helix</keyword>
<keyword evidence="5 7" id="KW-0472">Membrane</keyword>
<dbReference type="EMBL" id="JBHTCJ010000002">
    <property type="protein sequence ID" value="MFC7340954.1"/>
    <property type="molecule type" value="Genomic_DNA"/>
</dbReference>
<evidence type="ECO:0000256" key="3">
    <source>
        <dbReference type="ARBA" id="ARBA00022692"/>
    </source>
</evidence>
<feature type="transmembrane region" description="Helical" evidence="7">
    <location>
        <begin position="286"/>
        <end position="311"/>
    </location>
</feature>
<evidence type="ECO:0000256" key="7">
    <source>
        <dbReference type="SAM" id="Phobius"/>
    </source>
</evidence>
<comment type="caution">
    <text evidence="8">The sequence shown here is derived from an EMBL/GenBank/DDBJ whole genome shotgun (WGS) entry which is preliminary data.</text>
</comment>
<feature type="transmembrane region" description="Helical" evidence="7">
    <location>
        <begin position="127"/>
        <end position="152"/>
    </location>
</feature>
<evidence type="ECO:0000256" key="6">
    <source>
        <dbReference type="RuleBase" id="RU362091"/>
    </source>
</evidence>
<dbReference type="PANTHER" id="PTHR11819:SF195">
    <property type="entry name" value="SODIUM_GLUCOSE COTRANSPORTER 4"/>
    <property type="match status" value="1"/>
</dbReference>
<feature type="transmembrane region" description="Helical" evidence="7">
    <location>
        <begin position="343"/>
        <end position="370"/>
    </location>
</feature>
<evidence type="ECO:0000256" key="5">
    <source>
        <dbReference type="ARBA" id="ARBA00023136"/>
    </source>
</evidence>
<feature type="transmembrane region" description="Helical" evidence="7">
    <location>
        <begin position="158"/>
        <end position="177"/>
    </location>
</feature>
<keyword evidence="3 7" id="KW-0812">Transmembrane</keyword>
<dbReference type="InterPro" id="IPR001734">
    <property type="entry name" value="Na/solute_symporter"/>
</dbReference>
<proteinExistence type="inferred from homology"/>
<dbReference type="PANTHER" id="PTHR11819">
    <property type="entry name" value="SOLUTE CARRIER FAMILY 5"/>
    <property type="match status" value="1"/>
</dbReference>
<dbReference type="PROSITE" id="PS00456">
    <property type="entry name" value="NA_SOLUT_SYMP_1"/>
    <property type="match status" value="1"/>
</dbReference>
<dbReference type="CDD" id="cd11478">
    <property type="entry name" value="SLC5sbd_u2"/>
    <property type="match status" value="1"/>
</dbReference>
<feature type="transmembrane region" description="Helical" evidence="7">
    <location>
        <begin position="539"/>
        <end position="556"/>
    </location>
</feature>
<name>A0ABW2LHW4_9PSEU</name>
<feature type="transmembrane region" description="Helical" evidence="7">
    <location>
        <begin position="12"/>
        <end position="32"/>
    </location>
</feature>
<feature type="transmembrane region" description="Helical" evidence="7">
    <location>
        <begin position="419"/>
        <end position="441"/>
    </location>
</feature>
<feature type="transmembrane region" description="Helical" evidence="7">
    <location>
        <begin position="391"/>
        <end position="413"/>
    </location>
</feature>
<feature type="transmembrane region" description="Helical" evidence="7">
    <location>
        <begin position="244"/>
        <end position="265"/>
    </location>
</feature>
<feature type="transmembrane region" description="Helical" evidence="7">
    <location>
        <begin position="85"/>
        <end position="106"/>
    </location>
</feature>
<accession>A0ABW2LHW4</accession>
<feature type="transmembrane region" description="Helical" evidence="7">
    <location>
        <begin position="189"/>
        <end position="207"/>
    </location>
</feature>
<keyword evidence="9" id="KW-1185">Reference proteome</keyword>
<evidence type="ECO:0000313" key="9">
    <source>
        <dbReference type="Proteomes" id="UP001596504"/>
    </source>
</evidence>